<feature type="transmembrane region" description="Helical" evidence="1">
    <location>
        <begin position="7"/>
        <end position="26"/>
    </location>
</feature>
<evidence type="ECO:0000313" key="3">
    <source>
        <dbReference type="Proteomes" id="UP000243459"/>
    </source>
</evidence>
<evidence type="ECO:0000313" key="2">
    <source>
        <dbReference type="EMBL" id="ONK62729.1"/>
    </source>
</evidence>
<keyword evidence="1" id="KW-0472">Membrane</keyword>
<feature type="transmembrane region" description="Helical" evidence="1">
    <location>
        <begin position="105"/>
        <end position="131"/>
    </location>
</feature>
<reference evidence="3" key="1">
    <citation type="journal article" date="2017" name="Nat. Commun.">
        <title>The asparagus genome sheds light on the origin and evolution of a young Y chromosome.</title>
        <authorList>
            <person name="Harkess A."/>
            <person name="Zhou J."/>
            <person name="Xu C."/>
            <person name="Bowers J.E."/>
            <person name="Van der Hulst R."/>
            <person name="Ayyampalayam S."/>
            <person name="Mercati F."/>
            <person name="Riccardi P."/>
            <person name="McKain M.R."/>
            <person name="Kakrana A."/>
            <person name="Tang H."/>
            <person name="Ray J."/>
            <person name="Groenendijk J."/>
            <person name="Arikit S."/>
            <person name="Mathioni S.M."/>
            <person name="Nakano M."/>
            <person name="Shan H."/>
            <person name="Telgmann-Rauber A."/>
            <person name="Kanno A."/>
            <person name="Yue Z."/>
            <person name="Chen H."/>
            <person name="Li W."/>
            <person name="Chen Y."/>
            <person name="Xu X."/>
            <person name="Zhang Y."/>
            <person name="Luo S."/>
            <person name="Chen H."/>
            <person name="Gao J."/>
            <person name="Mao Z."/>
            <person name="Pires J.C."/>
            <person name="Luo M."/>
            <person name="Kudrna D."/>
            <person name="Wing R.A."/>
            <person name="Meyers B.C."/>
            <person name="Yi K."/>
            <person name="Kong H."/>
            <person name="Lavrijsen P."/>
            <person name="Sunseri F."/>
            <person name="Falavigna A."/>
            <person name="Ye Y."/>
            <person name="Leebens-Mack J.H."/>
            <person name="Chen G."/>
        </authorList>
    </citation>
    <scope>NUCLEOTIDE SEQUENCE [LARGE SCALE GENOMIC DNA]</scope>
    <source>
        <strain evidence="3">cv. DH0086</strain>
    </source>
</reference>
<accession>A0A5P1ED62</accession>
<keyword evidence="3" id="KW-1185">Reference proteome</keyword>
<dbReference type="Gramene" id="ONK62729">
    <property type="protein sequence ID" value="ONK62729"/>
    <property type="gene ID" value="A4U43_C07F7520"/>
</dbReference>
<evidence type="ECO:0000256" key="1">
    <source>
        <dbReference type="SAM" id="Phobius"/>
    </source>
</evidence>
<dbReference type="PANTHER" id="PTHR33133">
    <property type="entry name" value="OS08G0107100 PROTEIN-RELATED"/>
    <property type="match status" value="1"/>
</dbReference>
<sequence length="160" mass="17805">MIVLGVLIFIGHRSMIVIALCMILVILGLRLYLYLILVWSVSVVMSVVEDNCYGLEAISKAGEIIKGRRWQGVKLVMIEVFILSLIYAGYNALKTSVSNSMVSQLSIGFVLVSVSVLTSVFEWAISLVFYYNCKRSKEEDGGFMYATVPQETNDYEGAIP</sequence>
<keyword evidence="1" id="KW-1133">Transmembrane helix</keyword>
<dbReference type="PANTHER" id="PTHR33133:SF1">
    <property type="entry name" value="EXPRESSED PROTEIN-RELATED"/>
    <property type="match status" value="1"/>
</dbReference>
<feature type="transmembrane region" description="Helical" evidence="1">
    <location>
        <begin position="73"/>
        <end position="93"/>
    </location>
</feature>
<name>A0A5P1ED62_ASPOF</name>
<dbReference type="EMBL" id="CM007387">
    <property type="protein sequence ID" value="ONK62729.1"/>
    <property type="molecule type" value="Genomic_DNA"/>
</dbReference>
<organism evidence="2 3">
    <name type="scientific">Asparagus officinalis</name>
    <name type="common">Garden asparagus</name>
    <dbReference type="NCBI Taxonomy" id="4686"/>
    <lineage>
        <taxon>Eukaryota</taxon>
        <taxon>Viridiplantae</taxon>
        <taxon>Streptophyta</taxon>
        <taxon>Embryophyta</taxon>
        <taxon>Tracheophyta</taxon>
        <taxon>Spermatophyta</taxon>
        <taxon>Magnoliopsida</taxon>
        <taxon>Liliopsida</taxon>
        <taxon>Asparagales</taxon>
        <taxon>Asparagaceae</taxon>
        <taxon>Asparagoideae</taxon>
        <taxon>Asparagus</taxon>
    </lineage>
</organism>
<dbReference type="Proteomes" id="UP000243459">
    <property type="component" value="Chromosome 7"/>
</dbReference>
<gene>
    <name evidence="2" type="ORF">A4U43_C07F7520</name>
</gene>
<keyword evidence="1" id="KW-0812">Transmembrane</keyword>
<dbReference type="AlphaFoldDB" id="A0A5P1ED62"/>
<protein>
    <submittedName>
        <fullName evidence="2">Uncharacterized protein</fullName>
    </submittedName>
</protein>
<proteinExistence type="predicted"/>